<proteinExistence type="predicted"/>
<name>A0A183EQT4_9BILA</name>
<protein>
    <submittedName>
        <fullName evidence="1">Dynactin domain-containing protein</fullName>
    </submittedName>
</protein>
<dbReference type="AlphaFoldDB" id="A0A183EQT4"/>
<dbReference type="WBParaSite" id="GPUH_0002335501-mRNA-1">
    <property type="protein sequence ID" value="GPUH_0002335501-mRNA-1"/>
    <property type="gene ID" value="GPUH_0002335501"/>
</dbReference>
<sequence length="162" mass="18842">LEVRVTFTLERSASTTDLATVDDEIRIGEIETGLKQLEQRISGIEMRIQEDLEAEQIGIPFPIADIIDYITALKVVMYKRHLLTHQLHAIVQSDKQQYAEETKTMTKEYAVLNKLAMLEDALIRLEHLPLVHDDELNKYYPLLNDLTFLKRVIARFLDKYEV</sequence>
<organism evidence="1">
    <name type="scientific">Gongylonema pulchrum</name>
    <dbReference type="NCBI Taxonomy" id="637853"/>
    <lineage>
        <taxon>Eukaryota</taxon>
        <taxon>Metazoa</taxon>
        <taxon>Ecdysozoa</taxon>
        <taxon>Nematoda</taxon>
        <taxon>Chromadorea</taxon>
        <taxon>Rhabditida</taxon>
        <taxon>Spirurina</taxon>
        <taxon>Spiruromorpha</taxon>
        <taxon>Spiruroidea</taxon>
        <taxon>Gongylonematidae</taxon>
        <taxon>Gongylonema</taxon>
    </lineage>
</organism>
<accession>A0A183EQT4</accession>
<evidence type="ECO:0000313" key="1">
    <source>
        <dbReference type="WBParaSite" id="GPUH_0002335501-mRNA-1"/>
    </source>
</evidence>
<reference evidence="1" key="1">
    <citation type="submission" date="2016-06" db="UniProtKB">
        <authorList>
            <consortium name="WormBaseParasite"/>
        </authorList>
    </citation>
    <scope>IDENTIFICATION</scope>
</reference>